<reference evidence="2" key="1">
    <citation type="submission" date="2016-08" db="EMBL/GenBank/DDBJ databases">
        <authorList>
            <person name="Varghese N."/>
            <person name="Submissions Spin"/>
        </authorList>
    </citation>
    <scope>NUCLEOTIDE SEQUENCE [LARGE SCALE GENOMIC DNA]</scope>
    <source>
        <strain evidence="2">HAMBI 2971</strain>
    </source>
</reference>
<protein>
    <submittedName>
        <fullName evidence="1">Uncharacterized protein</fullName>
    </submittedName>
</protein>
<dbReference type="EMBL" id="FMAH01000024">
    <property type="protein sequence ID" value="SCB36287.1"/>
    <property type="molecule type" value="Genomic_DNA"/>
</dbReference>
<keyword evidence="2" id="KW-1185">Reference proteome</keyword>
<organism evidence="1 2">
    <name type="scientific">Rhizobium miluonense</name>
    <dbReference type="NCBI Taxonomy" id="411945"/>
    <lineage>
        <taxon>Bacteria</taxon>
        <taxon>Pseudomonadati</taxon>
        <taxon>Pseudomonadota</taxon>
        <taxon>Alphaproteobacteria</taxon>
        <taxon>Hyphomicrobiales</taxon>
        <taxon>Rhizobiaceae</taxon>
        <taxon>Rhizobium/Agrobacterium group</taxon>
        <taxon>Rhizobium</taxon>
    </lineage>
</organism>
<dbReference type="Proteomes" id="UP000199435">
    <property type="component" value="Unassembled WGS sequence"/>
</dbReference>
<evidence type="ECO:0000313" key="2">
    <source>
        <dbReference type="Proteomes" id="UP000199435"/>
    </source>
</evidence>
<proteinExistence type="predicted"/>
<evidence type="ECO:0000313" key="1">
    <source>
        <dbReference type="EMBL" id="SCB36287.1"/>
    </source>
</evidence>
<accession>A0A1C3W7V1</accession>
<dbReference type="AlphaFoldDB" id="A0A1C3W7V1"/>
<sequence length="75" mass="8498">MVYIRFRQGGYNTTTLVPFTIPDGPAIQNERFPMVIAMLGHCNLHATKDKRPGLTPDLPPSSVFARQFIRGRARR</sequence>
<name>A0A1C3W7V1_9HYPH</name>
<gene>
    <name evidence="1" type="ORF">GA0061102_102494</name>
</gene>